<evidence type="ECO:0000313" key="2">
    <source>
        <dbReference type="Proteomes" id="UP001158576"/>
    </source>
</evidence>
<gene>
    <name evidence="1" type="ORF">OKIOD_LOCUS10818</name>
</gene>
<evidence type="ECO:0000313" key="1">
    <source>
        <dbReference type="EMBL" id="CAG5105352.1"/>
    </source>
</evidence>
<organism evidence="1 2">
    <name type="scientific">Oikopleura dioica</name>
    <name type="common">Tunicate</name>
    <dbReference type="NCBI Taxonomy" id="34765"/>
    <lineage>
        <taxon>Eukaryota</taxon>
        <taxon>Metazoa</taxon>
        <taxon>Chordata</taxon>
        <taxon>Tunicata</taxon>
        <taxon>Appendicularia</taxon>
        <taxon>Copelata</taxon>
        <taxon>Oikopleuridae</taxon>
        <taxon>Oikopleura</taxon>
    </lineage>
</organism>
<accession>A0ABN7STC4</accession>
<protein>
    <submittedName>
        <fullName evidence="1">Oidioi.mRNA.OKI2018_I69.chr1.g2053.t1.cds</fullName>
    </submittedName>
</protein>
<dbReference type="EMBL" id="OU015566">
    <property type="protein sequence ID" value="CAG5105352.1"/>
    <property type="molecule type" value="Genomic_DNA"/>
</dbReference>
<name>A0ABN7STC4_OIKDI</name>
<dbReference type="Proteomes" id="UP001158576">
    <property type="component" value="Chromosome 1"/>
</dbReference>
<keyword evidence="2" id="KW-1185">Reference proteome</keyword>
<reference evidence="1 2" key="1">
    <citation type="submission" date="2021-04" db="EMBL/GenBank/DDBJ databases">
        <authorList>
            <person name="Bliznina A."/>
        </authorList>
    </citation>
    <scope>NUCLEOTIDE SEQUENCE [LARGE SCALE GENOMIC DNA]</scope>
</reference>
<proteinExistence type="predicted"/>
<sequence length="249" mass="28423">MTSSKSTDIRATIVLDKYGHVNSLTSRCADIIGPGVDDFLKNQKFTDFLVDFSEEELVQGEYLAEFKRPDGRIVGIQLTIMLNLVDESGGLVIFLRPVDRFIFELVINEDGIILDMENELGEIIPELQDGVIEEIIEEDQIPFGDRNKRHPVTVKTRFGYSIEDPLKIHGFASDIFHEQDVMEAISFPEDSLYDTPAPKTRPFSPLAQRLRHRPKPFVKNYQKSNASGERLFSLAQQSGWFEIVTRKRC</sequence>